<name>A0ABR6TK09_9FIRM</name>
<dbReference type="RefSeq" id="WP_185623772.1">
    <property type="nucleotide sequence ID" value="NZ_JABGBW010000002.1"/>
</dbReference>
<accession>A0ABR6TK09</accession>
<protein>
    <submittedName>
        <fullName evidence="1">Alpha/beta hydrolase</fullName>
    </submittedName>
</protein>
<gene>
    <name evidence="1" type="ORF">HLB29_03500</name>
</gene>
<dbReference type="GO" id="GO:0016787">
    <property type="term" value="F:hydrolase activity"/>
    <property type="evidence" value="ECO:0007669"/>
    <property type="project" value="UniProtKB-KW"/>
</dbReference>
<keyword evidence="2" id="KW-1185">Reference proteome</keyword>
<dbReference type="SUPFAM" id="SSF53474">
    <property type="entry name" value="alpha/beta-Hydrolases"/>
    <property type="match status" value="1"/>
</dbReference>
<keyword evidence="1" id="KW-0378">Hydrolase</keyword>
<sequence length="253" mass="29502">MKVDTFGNPDKPVILLIHSIFYPGITSYRSILPLIEDDYYVIVPHLDGLTFPHSEFISTRRQADQIVDWLKKNGISHIHFILGSSYGSSVAFEILKDQSLKIDKAALDSPALKCSKIYGMMLYHEMKKMVKTFKKKGFEAFDNYDKYKYISKDDEEYCLKVYNDMDKKTIKNLAYSCYDYVLPSELYREGTTVRFLFGEKDKSKINLPEIKELKSGEIRILEGMSHMQYIFENPVDFLHECDLEIGNEKQNYV</sequence>
<organism evidence="1 2">
    <name type="scientific">Peptostreptococcus canis</name>
    <dbReference type="NCBI Taxonomy" id="1159213"/>
    <lineage>
        <taxon>Bacteria</taxon>
        <taxon>Bacillati</taxon>
        <taxon>Bacillota</taxon>
        <taxon>Clostridia</taxon>
        <taxon>Peptostreptococcales</taxon>
        <taxon>Peptostreptococcaceae</taxon>
        <taxon>Peptostreptococcus</taxon>
    </lineage>
</organism>
<dbReference type="InterPro" id="IPR029058">
    <property type="entry name" value="AB_hydrolase_fold"/>
</dbReference>
<evidence type="ECO:0000313" key="2">
    <source>
        <dbReference type="Proteomes" id="UP000713904"/>
    </source>
</evidence>
<reference evidence="1 2" key="1">
    <citation type="submission" date="2020-05" db="EMBL/GenBank/DDBJ databases">
        <title>Draft genome of xy-202 and genomic insight in genome of the genus Peptostreptococcus.</title>
        <authorList>
            <person name="Zhang Z."/>
        </authorList>
    </citation>
    <scope>NUCLEOTIDE SEQUENCE [LARGE SCALE GENOMIC DNA]</scope>
    <source>
        <strain evidence="1 2">DSM 27025</strain>
    </source>
</reference>
<proteinExistence type="predicted"/>
<dbReference type="EMBL" id="JABGBW010000002">
    <property type="protein sequence ID" value="MBC2575744.1"/>
    <property type="molecule type" value="Genomic_DNA"/>
</dbReference>
<comment type="caution">
    <text evidence="1">The sequence shown here is derived from an EMBL/GenBank/DDBJ whole genome shotgun (WGS) entry which is preliminary data.</text>
</comment>
<evidence type="ECO:0000313" key="1">
    <source>
        <dbReference type="EMBL" id="MBC2575744.1"/>
    </source>
</evidence>
<dbReference type="Proteomes" id="UP000713904">
    <property type="component" value="Unassembled WGS sequence"/>
</dbReference>
<dbReference type="Gene3D" id="3.40.50.1820">
    <property type="entry name" value="alpha/beta hydrolase"/>
    <property type="match status" value="1"/>
</dbReference>